<feature type="transmembrane region" description="Helical" evidence="7">
    <location>
        <begin position="385"/>
        <end position="406"/>
    </location>
</feature>
<dbReference type="EMBL" id="ML986634">
    <property type="protein sequence ID" value="KAF2262927.1"/>
    <property type="molecule type" value="Genomic_DNA"/>
</dbReference>
<feature type="transmembrane region" description="Helical" evidence="7">
    <location>
        <begin position="357"/>
        <end position="379"/>
    </location>
</feature>
<evidence type="ECO:0000256" key="2">
    <source>
        <dbReference type="ARBA" id="ARBA00022448"/>
    </source>
</evidence>
<feature type="transmembrane region" description="Helical" evidence="7">
    <location>
        <begin position="133"/>
        <end position="155"/>
    </location>
</feature>
<dbReference type="OrthoDB" id="419616at2759"/>
<evidence type="ECO:0000256" key="7">
    <source>
        <dbReference type="SAM" id="Phobius"/>
    </source>
</evidence>
<keyword evidence="3 7" id="KW-0812">Transmembrane</keyword>
<dbReference type="InterPro" id="IPR011701">
    <property type="entry name" value="MFS"/>
</dbReference>
<feature type="transmembrane region" description="Helical" evidence="7">
    <location>
        <begin position="284"/>
        <end position="305"/>
    </location>
</feature>
<dbReference type="InterPro" id="IPR036259">
    <property type="entry name" value="MFS_trans_sf"/>
</dbReference>
<sequence length="496" mass="53362">MRASSPRRDDGDSTFKAIDERTPLLASTDGAPAGGTTETSPPANRPNGIHDQDEGAPLPLMQIALLCYCRVIEPLIFFSIFPYINKMIETTGGVETEDVGFYSGLIESLSSLTQMCVMTFWGKAADRFGRKPILVLSLWGVAVATALFGVCQSIWQMILTRALGGVFCGTIVTIRAMISENSTKKTQARAFSYFAFAGNLGIFTGPLLGGALESPAHKFKSIFGHISFFRQYPYALPGFVCAFVGASAAIVTALFVKETLQIHHANKKDDETSMSTWQLLKYPGVGQVVFLNNYVLLLAFAFTAIDPVFLYTPVNLGGIGFAPELIAAAIGLAGVSQAVWLLFAFPPLHRRIGTGGVLRLCAAAWPFFFAVNPLANILLRYNLKVPFWIVGPAGAAIGSGVAMAFTANQLAVNDIAPSHETFGTLNAIVLALAAGLRAFVPALSTSIYATGVKYHILWGHFFWVIAILLAISLIPLLKLLPEKAEGKAQHEENGYA</sequence>
<evidence type="ECO:0000256" key="1">
    <source>
        <dbReference type="ARBA" id="ARBA00004141"/>
    </source>
</evidence>
<dbReference type="SUPFAM" id="SSF103473">
    <property type="entry name" value="MFS general substrate transporter"/>
    <property type="match status" value="1"/>
</dbReference>
<feature type="transmembrane region" description="Helical" evidence="7">
    <location>
        <begin position="427"/>
        <end position="449"/>
    </location>
</feature>
<feature type="region of interest" description="Disordered" evidence="6">
    <location>
        <begin position="1"/>
        <end position="52"/>
    </location>
</feature>
<dbReference type="PRINTS" id="PR01035">
    <property type="entry name" value="TCRTETA"/>
</dbReference>
<organism evidence="9 10">
    <name type="scientific">Lojkania enalia</name>
    <dbReference type="NCBI Taxonomy" id="147567"/>
    <lineage>
        <taxon>Eukaryota</taxon>
        <taxon>Fungi</taxon>
        <taxon>Dikarya</taxon>
        <taxon>Ascomycota</taxon>
        <taxon>Pezizomycotina</taxon>
        <taxon>Dothideomycetes</taxon>
        <taxon>Pleosporomycetidae</taxon>
        <taxon>Pleosporales</taxon>
        <taxon>Pleosporales incertae sedis</taxon>
        <taxon>Lojkania</taxon>
    </lineage>
</organism>
<feature type="transmembrane region" description="Helical" evidence="7">
    <location>
        <begin position="190"/>
        <end position="212"/>
    </location>
</feature>
<dbReference type="InterPro" id="IPR020846">
    <property type="entry name" value="MFS_dom"/>
</dbReference>
<dbReference type="AlphaFoldDB" id="A0A9P4K5E5"/>
<proteinExistence type="predicted"/>
<gene>
    <name evidence="9" type="ORF">CC78DRAFT_295332</name>
</gene>
<evidence type="ECO:0000256" key="3">
    <source>
        <dbReference type="ARBA" id="ARBA00022692"/>
    </source>
</evidence>
<accession>A0A9P4K5E5</accession>
<dbReference type="GO" id="GO:0016020">
    <property type="term" value="C:membrane"/>
    <property type="evidence" value="ECO:0007669"/>
    <property type="project" value="UniProtKB-SubCell"/>
</dbReference>
<dbReference type="PANTHER" id="PTHR23504">
    <property type="entry name" value="MAJOR FACILITATOR SUPERFAMILY DOMAIN-CONTAINING PROTEIN 10"/>
    <property type="match status" value="1"/>
</dbReference>
<comment type="caution">
    <text evidence="9">The sequence shown here is derived from an EMBL/GenBank/DDBJ whole genome shotgun (WGS) entry which is preliminary data.</text>
</comment>
<keyword evidence="4 7" id="KW-1133">Transmembrane helix</keyword>
<evidence type="ECO:0000256" key="5">
    <source>
        <dbReference type="ARBA" id="ARBA00023136"/>
    </source>
</evidence>
<feature type="transmembrane region" description="Helical" evidence="7">
    <location>
        <begin position="232"/>
        <end position="256"/>
    </location>
</feature>
<evidence type="ECO:0000256" key="4">
    <source>
        <dbReference type="ARBA" id="ARBA00022989"/>
    </source>
</evidence>
<protein>
    <submittedName>
        <fullName evidence="9">MFS general substrate transporter</fullName>
    </submittedName>
</protein>
<dbReference type="InterPro" id="IPR001958">
    <property type="entry name" value="Tet-R_TetA/multi-R_MdtG-like"/>
</dbReference>
<dbReference type="PANTHER" id="PTHR23504:SF3">
    <property type="entry name" value="MAJOR FACILITATOR SUPERFAMILY (MFS) PROFILE DOMAIN-CONTAINING PROTEIN"/>
    <property type="match status" value="1"/>
</dbReference>
<feature type="transmembrane region" description="Helical" evidence="7">
    <location>
        <begin position="161"/>
        <end position="178"/>
    </location>
</feature>
<dbReference type="GO" id="GO:0022857">
    <property type="term" value="F:transmembrane transporter activity"/>
    <property type="evidence" value="ECO:0007669"/>
    <property type="project" value="InterPro"/>
</dbReference>
<keyword evidence="10" id="KW-1185">Reference proteome</keyword>
<keyword evidence="2" id="KW-0813">Transport</keyword>
<evidence type="ECO:0000256" key="6">
    <source>
        <dbReference type="SAM" id="MobiDB-lite"/>
    </source>
</evidence>
<dbReference type="Proteomes" id="UP000800093">
    <property type="component" value="Unassembled WGS sequence"/>
</dbReference>
<name>A0A9P4K5E5_9PLEO</name>
<comment type="subcellular location">
    <subcellularLocation>
        <location evidence="1">Membrane</location>
        <topology evidence="1">Multi-pass membrane protein</topology>
    </subcellularLocation>
</comment>
<evidence type="ECO:0000259" key="8">
    <source>
        <dbReference type="PROSITE" id="PS50850"/>
    </source>
</evidence>
<dbReference type="Gene3D" id="1.20.1250.20">
    <property type="entry name" value="MFS general substrate transporter like domains"/>
    <property type="match status" value="1"/>
</dbReference>
<evidence type="ECO:0000313" key="9">
    <source>
        <dbReference type="EMBL" id="KAF2262927.1"/>
    </source>
</evidence>
<feature type="transmembrane region" description="Helical" evidence="7">
    <location>
        <begin position="325"/>
        <end position="345"/>
    </location>
</feature>
<dbReference type="CDD" id="cd17330">
    <property type="entry name" value="MFS_SLC46_TetA_like"/>
    <property type="match status" value="1"/>
</dbReference>
<feature type="domain" description="Major facilitator superfamily (MFS) profile" evidence="8">
    <location>
        <begin position="59"/>
        <end position="484"/>
    </location>
</feature>
<reference evidence="10" key="1">
    <citation type="journal article" date="2020" name="Stud. Mycol.">
        <title>101 Dothideomycetes genomes: A test case for predicting lifestyles and emergence of pathogens.</title>
        <authorList>
            <person name="Haridas S."/>
            <person name="Albert R."/>
            <person name="Binder M."/>
            <person name="Bloem J."/>
            <person name="LaButti K."/>
            <person name="Salamov A."/>
            <person name="Andreopoulos B."/>
            <person name="Baker S."/>
            <person name="Barry K."/>
            <person name="Bills G."/>
            <person name="Bluhm B."/>
            <person name="Cannon C."/>
            <person name="Castanera R."/>
            <person name="Culley D."/>
            <person name="Daum C."/>
            <person name="Ezra D."/>
            <person name="Gonzalez J."/>
            <person name="Henrissat B."/>
            <person name="Kuo A."/>
            <person name="Liang C."/>
            <person name="Lipzen A."/>
            <person name="Lutzoni F."/>
            <person name="Magnuson J."/>
            <person name="Mondo S."/>
            <person name="Nolan M."/>
            <person name="Ohm R."/>
            <person name="Pangilinan J."/>
            <person name="Park H.-J."/>
            <person name="Ramirez L."/>
            <person name="Alfaro M."/>
            <person name="Sun H."/>
            <person name="Tritt A."/>
            <person name="Yoshinaga Y."/>
            <person name="Zwiers L.-H."/>
            <person name="Turgeon B."/>
            <person name="Goodwin S."/>
            <person name="Spatafora J."/>
            <person name="Crous P."/>
            <person name="Grigoriev I."/>
        </authorList>
    </citation>
    <scope>NUCLEOTIDE SEQUENCE [LARGE SCALE GENOMIC DNA]</scope>
    <source>
        <strain evidence="10">CBS 304.66</strain>
    </source>
</reference>
<keyword evidence="5 7" id="KW-0472">Membrane</keyword>
<evidence type="ECO:0000313" key="10">
    <source>
        <dbReference type="Proteomes" id="UP000800093"/>
    </source>
</evidence>
<dbReference type="Pfam" id="PF07690">
    <property type="entry name" value="MFS_1"/>
    <property type="match status" value="1"/>
</dbReference>
<dbReference type="PROSITE" id="PS50850">
    <property type="entry name" value="MFS"/>
    <property type="match status" value="1"/>
</dbReference>
<feature type="transmembrane region" description="Helical" evidence="7">
    <location>
        <begin position="461"/>
        <end position="480"/>
    </location>
</feature>
<feature type="compositionally biased region" description="Basic and acidic residues" evidence="6">
    <location>
        <begin position="1"/>
        <end position="22"/>
    </location>
</feature>